<reference evidence="3" key="1">
    <citation type="journal article" date="2019" name="Int. J. Syst. Evol. Microbiol.">
        <title>The Global Catalogue of Microorganisms (GCM) 10K type strain sequencing project: providing services to taxonomists for standard genome sequencing and annotation.</title>
        <authorList>
            <consortium name="The Broad Institute Genomics Platform"/>
            <consortium name="The Broad Institute Genome Sequencing Center for Infectious Disease"/>
            <person name="Wu L."/>
            <person name="Ma J."/>
        </authorList>
    </citation>
    <scope>NUCLEOTIDE SEQUENCE [LARGE SCALE GENOMIC DNA]</scope>
    <source>
        <strain evidence="3">ICMP 6774ER</strain>
    </source>
</reference>
<feature type="transmembrane region" description="Helical" evidence="1">
    <location>
        <begin position="66"/>
        <end position="90"/>
    </location>
</feature>
<evidence type="ECO:0008006" key="4">
    <source>
        <dbReference type="Google" id="ProtNLM"/>
    </source>
</evidence>
<name>A0ABW4TG78_9ACTN</name>
<feature type="transmembrane region" description="Helical" evidence="1">
    <location>
        <begin position="97"/>
        <end position="115"/>
    </location>
</feature>
<comment type="caution">
    <text evidence="2">The sequence shown here is derived from an EMBL/GenBank/DDBJ whole genome shotgun (WGS) entry which is preliminary data.</text>
</comment>
<sequence length="239" mass="25480">MDRTAWFPGRFLGGIALVLGPLLWLAGLFVRHLSLRLPFTAEQLRHFDSLPFAATWQLAAYVENPALVTAGFALFAAGSAVLCLAFATLARIVGHGLAVWGGAMLIATLFSRLYWTGVEQTAFQLIGPLGLERATEHVLGIYTEVSYGPWLLSVALSCGQYVGTVLLCVGGYLTGTFGTARLALLLFAGTLWAGVLKAAQAQDLVAIGGLCVVLVPLGVTVLRAGLPEPARRTRRLVSW</sequence>
<dbReference type="Proteomes" id="UP001597368">
    <property type="component" value="Unassembled WGS sequence"/>
</dbReference>
<feature type="transmembrane region" description="Helical" evidence="1">
    <location>
        <begin position="205"/>
        <end position="226"/>
    </location>
</feature>
<protein>
    <recommendedName>
        <fullName evidence="4">DUF4386 family protein</fullName>
    </recommendedName>
</protein>
<dbReference type="EMBL" id="JBHUFV010000105">
    <property type="protein sequence ID" value="MFD1940333.1"/>
    <property type="molecule type" value="Genomic_DNA"/>
</dbReference>
<accession>A0ABW4TG78</accession>
<keyword evidence="3" id="KW-1185">Reference proteome</keyword>
<feature type="transmembrane region" description="Helical" evidence="1">
    <location>
        <begin position="12"/>
        <end position="30"/>
    </location>
</feature>
<keyword evidence="1" id="KW-0812">Transmembrane</keyword>
<feature type="transmembrane region" description="Helical" evidence="1">
    <location>
        <begin position="180"/>
        <end position="199"/>
    </location>
</feature>
<keyword evidence="1" id="KW-0472">Membrane</keyword>
<evidence type="ECO:0000313" key="2">
    <source>
        <dbReference type="EMBL" id="MFD1940333.1"/>
    </source>
</evidence>
<evidence type="ECO:0000313" key="3">
    <source>
        <dbReference type="Proteomes" id="UP001597368"/>
    </source>
</evidence>
<proteinExistence type="predicted"/>
<gene>
    <name evidence="2" type="ORF">ACFSKW_53630</name>
</gene>
<keyword evidence="1" id="KW-1133">Transmembrane helix</keyword>
<evidence type="ECO:0000256" key="1">
    <source>
        <dbReference type="SAM" id="Phobius"/>
    </source>
</evidence>
<dbReference type="RefSeq" id="WP_379583419.1">
    <property type="nucleotide sequence ID" value="NZ_JBHUFV010000105.1"/>
</dbReference>
<feature type="transmembrane region" description="Helical" evidence="1">
    <location>
        <begin position="150"/>
        <end position="173"/>
    </location>
</feature>
<organism evidence="2 3">
    <name type="scientific">Nonomuraea mangrovi</name>
    <dbReference type="NCBI Taxonomy" id="2316207"/>
    <lineage>
        <taxon>Bacteria</taxon>
        <taxon>Bacillati</taxon>
        <taxon>Actinomycetota</taxon>
        <taxon>Actinomycetes</taxon>
        <taxon>Streptosporangiales</taxon>
        <taxon>Streptosporangiaceae</taxon>
        <taxon>Nonomuraea</taxon>
    </lineage>
</organism>